<evidence type="ECO:0000256" key="10">
    <source>
        <dbReference type="ARBA" id="ARBA00023239"/>
    </source>
</evidence>
<gene>
    <name evidence="12" type="primary">nifB_3</name>
    <name evidence="12" type="ORF">Psch_01052</name>
</gene>
<dbReference type="PROSITE" id="PS51918">
    <property type="entry name" value="RADICAL_SAM"/>
    <property type="match status" value="1"/>
</dbReference>
<dbReference type="GO" id="GO:0051539">
    <property type="term" value="F:4 iron, 4 sulfur cluster binding"/>
    <property type="evidence" value="ECO:0007669"/>
    <property type="project" value="UniProtKB-KW"/>
</dbReference>
<dbReference type="Gene3D" id="3.20.20.70">
    <property type="entry name" value="Aldolase class I"/>
    <property type="match status" value="1"/>
</dbReference>
<dbReference type="PANTHER" id="PTHR43787">
    <property type="entry name" value="FEMO COFACTOR BIOSYNTHESIS PROTEIN NIFB-RELATED"/>
    <property type="match status" value="1"/>
</dbReference>
<comment type="similarity">
    <text evidence="3">Belongs to the radical SAM superfamily. NifB family.</text>
</comment>
<dbReference type="SUPFAM" id="SSF53146">
    <property type="entry name" value="Nitrogenase accessory factor-like"/>
    <property type="match status" value="1"/>
</dbReference>
<evidence type="ECO:0000256" key="3">
    <source>
        <dbReference type="ARBA" id="ARBA00006804"/>
    </source>
</evidence>
<comment type="cofactor">
    <cofactor evidence="1">
        <name>[4Fe-4S] cluster</name>
        <dbReference type="ChEBI" id="CHEBI:49883"/>
    </cofactor>
</comment>
<keyword evidence="7" id="KW-0408">Iron</keyword>
<dbReference type="SFLD" id="SFLDG01067">
    <property type="entry name" value="SPASM/twitch_domain_containing"/>
    <property type="match status" value="1"/>
</dbReference>
<comment type="pathway">
    <text evidence="2">Cofactor biosynthesis; Fe-Mo cofactor biosynthesis.</text>
</comment>
<dbReference type="SUPFAM" id="SSF102114">
    <property type="entry name" value="Radical SAM enzymes"/>
    <property type="match status" value="1"/>
</dbReference>
<evidence type="ECO:0000313" key="13">
    <source>
        <dbReference type="Proteomes" id="UP000298324"/>
    </source>
</evidence>
<dbReference type="RefSeq" id="WP_190239371.1">
    <property type="nucleotide sequence ID" value="NZ_QFGA01000001.1"/>
</dbReference>
<evidence type="ECO:0000256" key="2">
    <source>
        <dbReference type="ARBA" id="ARBA00005155"/>
    </source>
</evidence>
<evidence type="ECO:0000256" key="9">
    <source>
        <dbReference type="ARBA" id="ARBA00023231"/>
    </source>
</evidence>
<dbReference type="SFLD" id="SFLDF00281">
    <property type="entry name" value="FeMo_cofactor_biosynthesis_pro"/>
    <property type="match status" value="1"/>
</dbReference>
<protein>
    <submittedName>
        <fullName evidence="12">FeMo cofactor biosynthesis protein NifB</fullName>
    </submittedName>
</protein>
<dbReference type="InterPro" id="IPR003731">
    <property type="entry name" value="Di-Nase_FeMo-co_biosynth"/>
</dbReference>
<proteinExistence type="inferred from homology"/>
<dbReference type="SFLD" id="SFLDG01068">
    <property type="entry name" value="FeMo_cofactor_biosynthesis_pro"/>
    <property type="match status" value="1"/>
</dbReference>
<dbReference type="CDD" id="cd01335">
    <property type="entry name" value="Radical_SAM"/>
    <property type="match status" value="1"/>
</dbReference>
<dbReference type="Gene3D" id="3.30.420.130">
    <property type="entry name" value="Dinitrogenase iron-molybdenum cofactor biosynthesis domain"/>
    <property type="match status" value="1"/>
</dbReference>
<keyword evidence="13" id="KW-1185">Reference proteome</keyword>
<dbReference type="Pfam" id="PF04055">
    <property type="entry name" value="Radical_SAM"/>
    <property type="match status" value="1"/>
</dbReference>
<evidence type="ECO:0000256" key="1">
    <source>
        <dbReference type="ARBA" id="ARBA00001966"/>
    </source>
</evidence>
<dbReference type="GO" id="GO:0046872">
    <property type="term" value="F:metal ion binding"/>
    <property type="evidence" value="ECO:0007669"/>
    <property type="project" value="UniProtKB-KW"/>
</dbReference>
<dbReference type="InterPro" id="IPR013785">
    <property type="entry name" value="Aldolase_TIM"/>
</dbReference>
<dbReference type="Proteomes" id="UP000298324">
    <property type="component" value="Unassembled WGS sequence"/>
</dbReference>
<accession>A0A4Y7RER5</accession>
<dbReference type="NCBIfam" id="TIGR01290">
    <property type="entry name" value="nifB"/>
    <property type="match status" value="1"/>
</dbReference>
<dbReference type="InterPro" id="IPR036105">
    <property type="entry name" value="DiNase_FeMo-co_biosyn_sf"/>
</dbReference>
<evidence type="ECO:0000313" key="12">
    <source>
        <dbReference type="EMBL" id="TEB07498.1"/>
    </source>
</evidence>
<dbReference type="GO" id="GO:0016829">
    <property type="term" value="F:lyase activity"/>
    <property type="evidence" value="ECO:0007669"/>
    <property type="project" value="UniProtKB-KW"/>
</dbReference>
<sequence length="429" mass="47694">MNGKDNTVKNIHPLSSDIQKKTSRHPCFTCGASHKYARMHLPVAPACNISCNYCNRLFDCLHESRPGVTSEILTPEAALAKYMGVKKHMENLSVAGIAGPGDALANWESTRRTIELIKEYDPEVIFCLSTNGLMLPEYASEIVKLGVRHVTVTVNCLNPAIGEKIYHHVHYQGKRYQGAYGASILIQNQIAGIKELTSQGVLVKVNIVMIQGINDSHVPVIVKNVKDLGASLTNIMPLIPAGGSTFENYSQTSMRDIKIMRAICEVVLPQMSHCRQCRADAIGLLGDDRSLEFRDPEVAKETNPEVPEKADREQYRIAVATGDGRLVDRHFGHTSEFAIYRGDGEVFQLVEKRKVLRYCNGKEDCDEEDRRNTVNALQDCNVVLSLRIGYQAREKLLKKGILSFELYDTVENGLKHAAKKLGKLSKKSG</sequence>
<dbReference type="SFLD" id="SFLDS00029">
    <property type="entry name" value="Radical_SAM"/>
    <property type="match status" value="1"/>
</dbReference>
<dbReference type="EMBL" id="QFGA01000001">
    <property type="protein sequence ID" value="TEB07498.1"/>
    <property type="molecule type" value="Genomic_DNA"/>
</dbReference>
<dbReference type="InterPro" id="IPR007197">
    <property type="entry name" value="rSAM"/>
</dbReference>
<evidence type="ECO:0000259" key="11">
    <source>
        <dbReference type="PROSITE" id="PS51918"/>
    </source>
</evidence>
<keyword evidence="10" id="KW-0456">Lyase</keyword>
<evidence type="ECO:0000256" key="5">
    <source>
        <dbReference type="ARBA" id="ARBA00022691"/>
    </source>
</evidence>
<keyword evidence="6" id="KW-0479">Metal-binding</keyword>
<comment type="caution">
    <text evidence="12">The sequence shown here is derived from an EMBL/GenBank/DDBJ whole genome shotgun (WGS) entry which is preliminary data.</text>
</comment>
<feature type="domain" description="Radical SAM core" evidence="11">
    <location>
        <begin position="33"/>
        <end position="278"/>
    </location>
</feature>
<evidence type="ECO:0000256" key="7">
    <source>
        <dbReference type="ARBA" id="ARBA00023004"/>
    </source>
</evidence>
<dbReference type="PROSITE" id="PS01305">
    <property type="entry name" value="MOAA_NIFB_PQQE"/>
    <property type="match status" value="1"/>
</dbReference>
<name>A0A4Y7RER5_9FIRM</name>
<keyword evidence="5" id="KW-0949">S-adenosyl-L-methionine</keyword>
<evidence type="ECO:0000256" key="8">
    <source>
        <dbReference type="ARBA" id="ARBA00023014"/>
    </source>
</evidence>
<keyword evidence="4" id="KW-0004">4Fe-4S</keyword>
<keyword evidence="8" id="KW-0411">Iron-sulfur</keyword>
<dbReference type="InterPro" id="IPR000385">
    <property type="entry name" value="MoaA_NifB_PqqE_Fe-S-bd_CS"/>
</dbReference>
<keyword evidence="9" id="KW-0535">Nitrogen fixation</keyword>
<dbReference type="AlphaFoldDB" id="A0A4Y7RER5"/>
<reference evidence="12 13" key="1">
    <citation type="journal article" date="2018" name="Environ. Microbiol.">
        <title>Novel energy conservation strategies and behaviour of Pelotomaculum schinkii driving syntrophic propionate catabolism.</title>
        <authorList>
            <person name="Hidalgo-Ahumada C.A.P."/>
            <person name="Nobu M.K."/>
            <person name="Narihiro T."/>
            <person name="Tamaki H."/>
            <person name="Liu W.T."/>
            <person name="Kamagata Y."/>
            <person name="Stams A.J.M."/>
            <person name="Imachi H."/>
            <person name="Sousa D.Z."/>
        </authorList>
    </citation>
    <scope>NUCLEOTIDE SEQUENCE [LARGE SCALE GENOMIC DNA]</scope>
    <source>
        <strain evidence="12 13">HH</strain>
    </source>
</reference>
<organism evidence="12 13">
    <name type="scientific">Pelotomaculum schinkii</name>
    <dbReference type="NCBI Taxonomy" id="78350"/>
    <lineage>
        <taxon>Bacteria</taxon>
        <taxon>Bacillati</taxon>
        <taxon>Bacillota</taxon>
        <taxon>Clostridia</taxon>
        <taxon>Eubacteriales</taxon>
        <taxon>Desulfotomaculaceae</taxon>
        <taxon>Pelotomaculum</taxon>
    </lineage>
</organism>
<evidence type="ECO:0000256" key="6">
    <source>
        <dbReference type="ARBA" id="ARBA00022723"/>
    </source>
</evidence>
<dbReference type="Pfam" id="PF02579">
    <property type="entry name" value="Nitro_FeMo-Co"/>
    <property type="match status" value="1"/>
</dbReference>
<dbReference type="PANTHER" id="PTHR43787:SF13">
    <property type="entry name" value="FEMO COFACTOR BIOSYNTHESIS PROTEIN NIFB"/>
    <property type="match status" value="1"/>
</dbReference>
<dbReference type="InterPro" id="IPR058240">
    <property type="entry name" value="rSAM_sf"/>
</dbReference>
<dbReference type="UniPathway" id="UPA00782"/>
<evidence type="ECO:0000256" key="4">
    <source>
        <dbReference type="ARBA" id="ARBA00022485"/>
    </source>
</evidence>
<dbReference type="InterPro" id="IPR005980">
    <property type="entry name" value="Nase_CF_NifB"/>
</dbReference>